<proteinExistence type="predicted"/>
<dbReference type="AlphaFoldDB" id="A0A2T3ZRR3"/>
<protein>
    <submittedName>
        <fullName evidence="1">Uncharacterized protein</fullName>
    </submittedName>
</protein>
<dbReference type="GeneID" id="36629933"/>
<dbReference type="EMBL" id="KZ679718">
    <property type="protein sequence ID" value="PTB47500.1"/>
    <property type="molecule type" value="Genomic_DNA"/>
</dbReference>
<keyword evidence="2" id="KW-1185">Reference proteome</keyword>
<dbReference type="Proteomes" id="UP000241690">
    <property type="component" value="Unassembled WGS sequence"/>
</dbReference>
<evidence type="ECO:0000313" key="1">
    <source>
        <dbReference type="EMBL" id="PTB47500.1"/>
    </source>
</evidence>
<name>A0A2T3ZRR3_TRIHA</name>
<accession>A0A2T3ZRR3</accession>
<sequence length="98" mass="11570">MLDALYMQIAKEQYMTRQEMSTFLYKKYNTEVSVTCITRALQACQITWKTMRHVALQQLPQLRHFYQYLLKIAGVKATYCVFVDEFGINLFDALRTKG</sequence>
<organism evidence="1 2">
    <name type="scientific">Trichoderma harzianum CBS 226.95</name>
    <dbReference type="NCBI Taxonomy" id="983964"/>
    <lineage>
        <taxon>Eukaryota</taxon>
        <taxon>Fungi</taxon>
        <taxon>Dikarya</taxon>
        <taxon>Ascomycota</taxon>
        <taxon>Pezizomycotina</taxon>
        <taxon>Sordariomycetes</taxon>
        <taxon>Hypocreomycetidae</taxon>
        <taxon>Hypocreales</taxon>
        <taxon>Hypocreaceae</taxon>
        <taxon>Trichoderma</taxon>
    </lineage>
</organism>
<evidence type="ECO:0000313" key="2">
    <source>
        <dbReference type="Proteomes" id="UP000241690"/>
    </source>
</evidence>
<dbReference type="RefSeq" id="XP_024767177.1">
    <property type="nucleotide sequence ID" value="XM_024921353.1"/>
</dbReference>
<reference evidence="1 2" key="1">
    <citation type="submission" date="2016-07" db="EMBL/GenBank/DDBJ databases">
        <title>Multiple horizontal gene transfer events from other fungi enriched the ability of initially mycotrophic Trichoderma (Ascomycota) to feed on dead plant biomass.</title>
        <authorList>
            <consortium name="DOE Joint Genome Institute"/>
            <person name="Aerts A."/>
            <person name="Atanasova L."/>
            <person name="Chenthamara K."/>
            <person name="Zhang J."/>
            <person name="Grujic M."/>
            <person name="Henrissat B."/>
            <person name="Kuo A."/>
            <person name="Salamov A."/>
            <person name="Lipzen A."/>
            <person name="Labutti K."/>
            <person name="Barry K."/>
            <person name="Miao Y."/>
            <person name="Rahimi M.J."/>
            <person name="Shen Q."/>
            <person name="Grigoriev I.V."/>
            <person name="Kubicek C.P."/>
            <person name="Druzhinina I.S."/>
        </authorList>
    </citation>
    <scope>NUCLEOTIDE SEQUENCE [LARGE SCALE GENOMIC DNA]</scope>
    <source>
        <strain evidence="1 2">CBS 226.95</strain>
    </source>
</reference>
<gene>
    <name evidence="1" type="ORF">M431DRAFT_551777</name>
</gene>